<evidence type="ECO:0000313" key="2">
    <source>
        <dbReference type="Proteomes" id="UP000642468"/>
    </source>
</evidence>
<name>A0ABR8JIV1_9BACT</name>
<keyword evidence="2" id="KW-1185">Reference proteome</keyword>
<proteinExistence type="predicted"/>
<accession>A0ABR8JIV1</accession>
<evidence type="ECO:0000313" key="1">
    <source>
        <dbReference type="EMBL" id="MBD2715646.1"/>
    </source>
</evidence>
<dbReference type="EMBL" id="JACWZZ010000002">
    <property type="protein sequence ID" value="MBD2715646.1"/>
    <property type="molecule type" value="Genomic_DNA"/>
</dbReference>
<dbReference type="Proteomes" id="UP000642468">
    <property type="component" value="Unassembled WGS sequence"/>
</dbReference>
<dbReference type="RefSeq" id="WP_190784628.1">
    <property type="nucleotide sequence ID" value="NZ_JACWZZ010000002.1"/>
</dbReference>
<organism evidence="1 2">
    <name type="scientific">Hymenobacter duratus</name>
    <dbReference type="NCBI Taxonomy" id="2771356"/>
    <lineage>
        <taxon>Bacteria</taxon>
        <taxon>Pseudomonadati</taxon>
        <taxon>Bacteroidota</taxon>
        <taxon>Cytophagia</taxon>
        <taxon>Cytophagales</taxon>
        <taxon>Hymenobacteraceae</taxon>
        <taxon>Hymenobacter</taxon>
    </lineage>
</organism>
<protein>
    <submittedName>
        <fullName evidence="1">Uncharacterized protein</fullName>
    </submittedName>
</protein>
<sequence>MAGSWQWKSSFCGWSGASSPATTGYSEVLLLDLAGRAQLYRNGALQSNTAYSLSRHYSAFSQETADYISLDNRELRYEIQNNTLTLSEETADGCSSSYEGSNR</sequence>
<reference evidence="1 2" key="1">
    <citation type="submission" date="2020-09" db="EMBL/GenBank/DDBJ databases">
        <authorList>
            <person name="Kim M.K."/>
        </authorList>
    </citation>
    <scope>NUCLEOTIDE SEQUENCE [LARGE SCALE GENOMIC DNA]</scope>
    <source>
        <strain evidence="1 2">BT646</strain>
    </source>
</reference>
<comment type="caution">
    <text evidence="1">The sequence shown here is derived from an EMBL/GenBank/DDBJ whole genome shotgun (WGS) entry which is preliminary data.</text>
</comment>
<gene>
    <name evidence="1" type="ORF">IC231_11415</name>
</gene>